<dbReference type="InParanoid" id="A0A6P9D788"/>
<dbReference type="Proteomes" id="UP001652622">
    <property type="component" value="Unplaced"/>
</dbReference>
<gene>
    <name evidence="2" type="primary">LOC117676267</name>
</gene>
<accession>A0A6P9D788</accession>
<evidence type="ECO:0000313" key="1">
    <source>
        <dbReference type="Proteomes" id="UP001652622"/>
    </source>
</evidence>
<proteinExistence type="predicted"/>
<keyword evidence="1" id="KW-1185">Reference proteome</keyword>
<reference evidence="2" key="1">
    <citation type="submission" date="2025-08" db="UniProtKB">
        <authorList>
            <consortium name="RefSeq"/>
        </authorList>
    </citation>
    <scope>IDENTIFICATION</scope>
    <source>
        <tissue evidence="2">Blood</tissue>
    </source>
</reference>
<sequence length="243" mass="27612">MSFSPNMIGITILSSDPSGGTKALYCPPTIYKPTGSNPSICPPYSSLAGTAARCYIPRRYRNLYGLSPNSFLSDPSTARIYSSSPSYWRSGYQPCNYEYIYNSNQGYFDPCTYGYLSRGVQRSSDPYGLAYLYSYRRRYCDPCDYSYSPTYGRICYEPCVYNYPSNYGRSYYPSRGYTYRCGYSSDPCGYSSAPSSYQPRYADRRRYSCRPVSCDPSRFSSESHYSSGCRRRSSGCCNDCGLY</sequence>
<organism evidence="1 2">
    <name type="scientific">Pantherophis guttatus</name>
    <name type="common">Corn snake</name>
    <name type="synonym">Elaphe guttata</name>
    <dbReference type="NCBI Taxonomy" id="94885"/>
    <lineage>
        <taxon>Eukaryota</taxon>
        <taxon>Metazoa</taxon>
        <taxon>Chordata</taxon>
        <taxon>Craniata</taxon>
        <taxon>Vertebrata</taxon>
        <taxon>Euteleostomi</taxon>
        <taxon>Lepidosauria</taxon>
        <taxon>Squamata</taxon>
        <taxon>Bifurcata</taxon>
        <taxon>Unidentata</taxon>
        <taxon>Episquamata</taxon>
        <taxon>Toxicofera</taxon>
        <taxon>Serpentes</taxon>
        <taxon>Colubroidea</taxon>
        <taxon>Colubridae</taxon>
        <taxon>Colubrinae</taxon>
        <taxon>Pantherophis</taxon>
    </lineage>
</organism>
<name>A0A6P9D788_PANGU</name>
<dbReference type="KEGG" id="pgut:117676267"/>
<dbReference type="RefSeq" id="XP_034291537.2">
    <property type="nucleotide sequence ID" value="XM_034435646.2"/>
</dbReference>
<evidence type="ECO:0000313" key="2">
    <source>
        <dbReference type="RefSeq" id="XP_034291537.2"/>
    </source>
</evidence>
<protein>
    <submittedName>
        <fullName evidence="2">Uncharacterized protein LOC117676267</fullName>
    </submittedName>
</protein>
<dbReference type="GeneID" id="117676267"/>
<dbReference type="AlphaFoldDB" id="A0A6P9D788"/>